<keyword evidence="3" id="KW-1185">Reference proteome</keyword>
<evidence type="ECO:0000313" key="2">
    <source>
        <dbReference type="EMBL" id="KAK8899343.1"/>
    </source>
</evidence>
<dbReference type="SUPFAM" id="SSF55753">
    <property type="entry name" value="Actin depolymerizing proteins"/>
    <property type="match status" value="1"/>
</dbReference>
<evidence type="ECO:0000259" key="1">
    <source>
        <dbReference type="PROSITE" id="PS51263"/>
    </source>
</evidence>
<organism evidence="2 3">
    <name type="scientific">Tritrichomonas musculus</name>
    <dbReference type="NCBI Taxonomy" id="1915356"/>
    <lineage>
        <taxon>Eukaryota</taxon>
        <taxon>Metamonada</taxon>
        <taxon>Parabasalia</taxon>
        <taxon>Tritrichomonadida</taxon>
        <taxon>Tritrichomonadidae</taxon>
        <taxon>Tritrichomonas</taxon>
    </lineage>
</organism>
<dbReference type="Pfam" id="PF00241">
    <property type="entry name" value="Cofilin_ADF"/>
    <property type="match status" value="1"/>
</dbReference>
<gene>
    <name evidence="2" type="ORF">M9Y10_001657</name>
</gene>
<dbReference type="InterPro" id="IPR029006">
    <property type="entry name" value="ADF-H/Gelsolin-like_dom_sf"/>
</dbReference>
<dbReference type="Proteomes" id="UP001470230">
    <property type="component" value="Unassembled WGS sequence"/>
</dbReference>
<reference evidence="2 3" key="1">
    <citation type="submission" date="2024-04" db="EMBL/GenBank/DDBJ databases">
        <title>Tritrichomonas musculus Genome.</title>
        <authorList>
            <person name="Alves-Ferreira E."/>
            <person name="Grigg M."/>
            <person name="Lorenzi H."/>
            <person name="Galac M."/>
        </authorList>
    </citation>
    <scope>NUCLEOTIDE SEQUENCE [LARGE SCALE GENOMIC DNA]</scope>
    <source>
        <strain evidence="2 3">EAF2021</strain>
    </source>
</reference>
<dbReference type="PANTHER" id="PTHR10829">
    <property type="entry name" value="CORTACTIN AND DREBRIN"/>
    <property type="match status" value="1"/>
</dbReference>
<dbReference type="PROSITE" id="PS51263">
    <property type="entry name" value="ADF_H"/>
    <property type="match status" value="1"/>
</dbReference>
<dbReference type="PANTHER" id="PTHR10829:SF25">
    <property type="entry name" value="DREBRIN-LIKE PROTEIN"/>
    <property type="match status" value="1"/>
</dbReference>
<sequence length="131" mass="14824">MADVTQPEIKEAYDEIRAEKDTDWVFVKPSDGNPNKWVLHAKGSDGIEGLRKSLDESVLGYGYVRVKDASGRTKFIFLQYVGPNAKRTVSIRMNMQKADVQAVLSGQHAFFETTELDELTEENVMKKLKAR</sequence>
<proteinExistence type="predicted"/>
<dbReference type="EMBL" id="JAPFFF010000001">
    <property type="protein sequence ID" value="KAK8899343.1"/>
    <property type="molecule type" value="Genomic_DNA"/>
</dbReference>
<dbReference type="Gene3D" id="3.40.20.10">
    <property type="entry name" value="Severin"/>
    <property type="match status" value="1"/>
</dbReference>
<evidence type="ECO:0000313" key="3">
    <source>
        <dbReference type="Proteomes" id="UP001470230"/>
    </source>
</evidence>
<protein>
    <recommendedName>
        <fullName evidence="1">ADF-H domain-containing protein</fullName>
    </recommendedName>
</protein>
<name>A0ABR2L8G6_9EUKA</name>
<feature type="domain" description="ADF-H" evidence="1">
    <location>
        <begin position="1"/>
        <end position="129"/>
    </location>
</feature>
<accession>A0ABR2L8G6</accession>
<comment type="caution">
    <text evidence="2">The sequence shown here is derived from an EMBL/GenBank/DDBJ whole genome shotgun (WGS) entry which is preliminary data.</text>
</comment>
<dbReference type="SMART" id="SM00102">
    <property type="entry name" value="ADF"/>
    <property type="match status" value="1"/>
</dbReference>
<dbReference type="InterPro" id="IPR002108">
    <property type="entry name" value="ADF-H"/>
</dbReference>